<dbReference type="GeneID" id="41329132"/>
<evidence type="ECO:0000256" key="3">
    <source>
        <dbReference type="ARBA" id="ARBA00023004"/>
    </source>
</evidence>
<evidence type="ECO:0000256" key="4">
    <source>
        <dbReference type="ARBA" id="ARBA00023014"/>
    </source>
</evidence>
<keyword evidence="3" id="KW-0408">Iron</keyword>
<keyword evidence="2" id="KW-0560">Oxidoreductase</keyword>
<dbReference type="OrthoDB" id="371828at2157"/>
<sequence>MIEKSDFEPYIVCFACNWCTYTGSDQAGVSRMQRPADVRIIRLMCSGRMEPSYAIEALKNGADGVIIGACHLGDCHYIEGNEKAVRRFSIMNTFMEQYGIDPKRFKLWHISASEGAEFTEHIREFVSELKKIGPNSRKKIAAKEFKKLEEVVI</sequence>
<protein>
    <submittedName>
        <fullName evidence="6">Hydrogenase iron-sulfur subunit</fullName>
    </submittedName>
</protein>
<dbReference type="Pfam" id="PF02662">
    <property type="entry name" value="FlpD"/>
    <property type="match status" value="1"/>
</dbReference>
<feature type="domain" description="F420-non-reducing hydrogenase iron-sulfur subunit D" evidence="5">
    <location>
        <begin position="11"/>
        <end position="133"/>
    </location>
</feature>
<dbReference type="KEGG" id="psyt:DSAG12_01135"/>
<evidence type="ECO:0000313" key="6">
    <source>
        <dbReference type="EMBL" id="QEE15310.1"/>
    </source>
</evidence>
<evidence type="ECO:0000256" key="2">
    <source>
        <dbReference type="ARBA" id="ARBA00023002"/>
    </source>
</evidence>
<dbReference type="RefSeq" id="WP_147662225.1">
    <property type="nucleotide sequence ID" value="NZ_CP042905.2"/>
</dbReference>
<proteinExistence type="predicted"/>
<keyword evidence="7" id="KW-1185">Reference proteome</keyword>
<reference evidence="6 7" key="1">
    <citation type="journal article" date="2020" name="Nature">
        <title>Isolation of an archaeon at the prokaryote-eukaryote interface.</title>
        <authorList>
            <person name="Imachi H."/>
            <person name="Nobu M.K."/>
            <person name="Nakahara N."/>
            <person name="Morono Y."/>
            <person name="Ogawara M."/>
            <person name="Takaki Y."/>
            <person name="Takano Y."/>
            <person name="Uematsu K."/>
            <person name="Ikuta T."/>
            <person name="Ito M."/>
            <person name="Matsui Y."/>
            <person name="Miyazaki M."/>
            <person name="Murata K."/>
            <person name="Saito Y."/>
            <person name="Sakai S."/>
            <person name="Song C."/>
            <person name="Tasumi E."/>
            <person name="Yamanaka Y."/>
            <person name="Yamaguchi T."/>
            <person name="Kamagata Y."/>
            <person name="Tamaki H."/>
            <person name="Takai K."/>
        </authorList>
    </citation>
    <scope>NUCLEOTIDE SEQUENCE [LARGE SCALE GENOMIC DNA]</scope>
    <source>
        <strain evidence="6 7">MK-D1</strain>
    </source>
</reference>
<reference evidence="6 7" key="2">
    <citation type="journal article" date="2024" name="Int. J. Syst. Evol. Microbiol.">
        <title>Promethearchaeum syntrophicum gen. nov., sp. nov., an anaerobic, obligately syntrophic archaeon, the first isolate of the lineage 'Asgard' archaea, and proposal of the new archaeal phylum Promethearchaeota phyl. nov. and kingdom Promethearchaeati regn. nov.</title>
        <authorList>
            <person name="Imachi H."/>
            <person name="Nobu M.K."/>
            <person name="Kato S."/>
            <person name="Takaki Y."/>
            <person name="Miyazaki M."/>
            <person name="Miyata M."/>
            <person name="Ogawara M."/>
            <person name="Saito Y."/>
            <person name="Sakai S."/>
            <person name="Tahara Y.O."/>
            <person name="Takano Y."/>
            <person name="Tasumi E."/>
            <person name="Uematsu K."/>
            <person name="Yoshimura T."/>
            <person name="Itoh T."/>
            <person name="Ohkuma M."/>
            <person name="Takai K."/>
        </authorList>
    </citation>
    <scope>NUCLEOTIDE SEQUENCE [LARGE SCALE GENOMIC DNA]</scope>
    <source>
        <strain evidence="6 7">MK-D1</strain>
    </source>
</reference>
<dbReference type="EMBL" id="CP042905">
    <property type="protein sequence ID" value="QEE15310.1"/>
    <property type="molecule type" value="Genomic_DNA"/>
</dbReference>
<keyword evidence="1" id="KW-0479">Metal-binding</keyword>
<dbReference type="InterPro" id="IPR003813">
    <property type="entry name" value="MvhD/FlpD"/>
</dbReference>
<name>A0A5B9D980_9ARCH</name>
<dbReference type="AlphaFoldDB" id="A0A5B9D980"/>
<organism evidence="6 7">
    <name type="scientific">Promethearchaeum syntrophicum</name>
    <dbReference type="NCBI Taxonomy" id="2594042"/>
    <lineage>
        <taxon>Archaea</taxon>
        <taxon>Promethearchaeati</taxon>
        <taxon>Promethearchaeota</taxon>
        <taxon>Promethearchaeia</taxon>
        <taxon>Promethearchaeales</taxon>
        <taxon>Promethearchaeaceae</taxon>
        <taxon>Promethearchaeum</taxon>
    </lineage>
</organism>
<dbReference type="GO" id="GO:0016491">
    <property type="term" value="F:oxidoreductase activity"/>
    <property type="evidence" value="ECO:0007669"/>
    <property type="project" value="UniProtKB-KW"/>
</dbReference>
<evidence type="ECO:0000313" key="7">
    <source>
        <dbReference type="Proteomes" id="UP000321408"/>
    </source>
</evidence>
<evidence type="ECO:0000256" key="1">
    <source>
        <dbReference type="ARBA" id="ARBA00022723"/>
    </source>
</evidence>
<dbReference type="Proteomes" id="UP000321408">
    <property type="component" value="Chromosome"/>
</dbReference>
<keyword evidence="4" id="KW-0411">Iron-sulfur</keyword>
<dbReference type="GO" id="GO:0051536">
    <property type="term" value="F:iron-sulfur cluster binding"/>
    <property type="evidence" value="ECO:0007669"/>
    <property type="project" value="UniProtKB-KW"/>
</dbReference>
<gene>
    <name evidence="6" type="ORF">DSAG12_01135</name>
</gene>
<dbReference type="GO" id="GO:0046872">
    <property type="term" value="F:metal ion binding"/>
    <property type="evidence" value="ECO:0007669"/>
    <property type="project" value="UniProtKB-KW"/>
</dbReference>
<accession>A0A5B9D980</accession>
<evidence type="ECO:0000259" key="5">
    <source>
        <dbReference type="Pfam" id="PF02662"/>
    </source>
</evidence>